<gene>
    <name evidence="3" type="primary">LOC111084288</name>
</gene>
<dbReference type="RefSeq" id="XP_022236750.1">
    <property type="nucleotide sequence ID" value="XM_022381042.1"/>
</dbReference>
<dbReference type="Proteomes" id="UP000694941">
    <property type="component" value="Unplaced"/>
</dbReference>
<keyword evidence="2" id="KW-1185">Reference proteome</keyword>
<evidence type="ECO:0000313" key="3">
    <source>
        <dbReference type="RefSeq" id="XP_022236750.1"/>
    </source>
</evidence>
<name>A0ABM1RZE5_LIMPO</name>
<dbReference type="Gene3D" id="2.10.50.10">
    <property type="entry name" value="Tumor Necrosis Factor Receptor, subunit A, domain 2"/>
    <property type="match status" value="1"/>
</dbReference>
<dbReference type="SUPFAM" id="SSF57184">
    <property type="entry name" value="Growth factor receptor domain"/>
    <property type="match status" value="1"/>
</dbReference>
<dbReference type="SMART" id="SM01411">
    <property type="entry name" value="Ephrin_rec_like"/>
    <property type="match status" value="1"/>
</dbReference>
<organism evidence="2 3">
    <name type="scientific">Limulus polyphemus</name>
    <name type="common">Atlantic horseshoe crab</name>
    <dbReference type="NCBI Taxonomy" id="6850"/>
    <lineage>
        <taxon>Eukaryota</taxon>
        <taxon>Metazoa</taxon>
        <taxon>Ecdysozoa</taxon>
        <taxon>Arthropoda</taxon>
        <taxon>Chelicerata</taxon>
        <taxon>Merostomata</taxon>
        <taxon>Xiphosura</taxon>
        <taxon>Limulidae</taxon>
        <taxon>Limulus</taxon>
    </lineage>
</organism>
<dbReference type="Pfam" id="PF07699">
    <property type="entry name" value="Ephrin_rec_like"/>
    <property type="match status" value="1"/>
</dbReference>
<reference evidence="3" key="1">
    <citation type="submission" date="2025-08" db="UniProtKB">
        <authorList>
            <consortium name="RefSeq"/>
        </authorList>
    </citation>
    <scope>IDENTIFICATION</scope>
    <source>
        <tissue evidence="3">Muscle</tissue>
    </source>
</reference>
<feature type="domain" description="Tyrosine-protein kinase ephrin type A/B receptor-like" evidence="1">
    <location>
        <begin position="44"/>
        <end position="84"/>
    </location>
</feature>
<accession>A0ABM1RZE5</accession>
<protein>
    <submittedName>
        <fullName evidence="3">Signal peptide, CUB and EGF-like domain-containing protein 1</fullName>
    </submittedName>
</protein>
<proteinExistence type="predicted"/>
<dbReference type="InterPro" id="IPR009030">
    <property type="entry name" value="Growth_fac_rcpt_cys_sf"/>
</dbReference>
<dbReference type="GeneID" id="111084288"/>
<evidence type="ECO:0000259" key="1">
    <source>
        <dbReference type="Pfam" id="PF07699"/>
    </source>
</evidence>
<sequence length="92" mass="10184">MQVQKTVIANYVLEAYVQPENGGDCPTGYTLRESQCYPCHPGQFKGIMEMACVPCPQDYYGDLYGLTECFRCPRGTYTNTGASTLNSCKGTF</sequence>
<dbReference type="InterPro" id="IPR011641">
    <property type="entry name" value="Tyr-kin_ephrin_A/B_rcpt-like"/>
</dbReference>
<evidence type="ECO:0000313" key="2">
    <source>
        <dbReference type="Proteomes" id="UP000694941"/>
    </source>
</evidence>